<dbReference type="Pfam" id="PF12895">
    <property type="entry name" value="ANAPC3"/>
    <property type="match status" value="1"/>
</dbReference>
<evidence type="ECO:0000256" key="1">
    <source>
        <dbReference type="ARBA" id="ARBA00022737"/>
    </source>
</evidence>
<evidence type="ECO:0000256" key="2">
    <source>
        <dbReference type="ARBA" id="ARBA00022803"/>
    </source>
</evidence>
<dbReference type="InterPro" id="IPR019734">
    <property type="entry name" value="TPR_rpt"/>
</dbReference>
<protein>
    <submittedName>
        <fullName evidence="5">Uncharacterized protein</fullName>
    </submittedName>
</protein>
<name>A0A1S1Z509_FLAPC</name>
<dbReference type="SMART" id="SM00028">
    <property type="entry name" value="TPR"/>
    <property type="match status" value="6"/>
</dbReference>
<proteinExistence type="predicted"/>
<dbReference type="AlphaFoldDB" id="A0A1S1Z509"/>
<keyword evidence="1" id="KW-0677">Repeat</keyword>
<dbReference type="SUPFAM" id="SSF48452">
    <property type="entry name" value="TPR-like"/>
    <property type="match status" value="2"/>
</dbReference>
<reference evidence="5 6" key="1">
    <citation type="journal article" date="2012" name="Int. J. Syst. Evol. Microbiol.">
        <title>Flammeovirga pacifica sp. nov., isolated from deep-sea sediment.</title>
        <authorList>
            <person name="Xu H."/>
            <person name="Fu Y."/>
            <person name="Yang N."/>
            <person name="Ding Z."/>
            <person name="Lai Q."/>
            <person name="Zeng R."/>
        </authorList>
    </citation>
    <scope>NUCLEOTIDE SEQUENCE [LARGE SCALE GENOMIC DNA]</scope>
    <source>
        <strain evidence="6">DSM 24597 / LMG 26175 / WPAGA1</strain>
    </source>
</reference>
<dbReference type="STRING" id="915059.NH26_18340"/>
<gene>
    <name evidence="5" type="ORF">NH26_18340</name>
</gene>
<dbReference type="InterPro" id="IPR011990">
    <property type="entry name" value="TPR-like_helical_dom_sf"/>
</dbReference>
<dbReference type="PANTHER" id="PTHR44943">
    <property type="entry name" value="CELLULOSE SYNTHASE OPERON PROTEIN C"/>
    <property type="match status" value="1"/>
</dbReference>
<dbReference type="Gene3D" id="1.25.40.10">
    <property type="entry name" value="Tetratricopeptide repeat domain"/>
    <property type="match status" value="3"/>
</dbReference>
<evidence type="ECO:0000313" key="6">
    <source>
        <dbReference type="Proteomes" id="UP000179797"/>
    </source>
</evidence>
<keyword evidence="6" id="KW-1185">Reference proteome</keyword>
<evidence type="ECO:0000256" key="4">
    <source>
        <dbReference type="SAM" id="SignalP"/>
    </source>
</evidence>
<feature type="repeat" description="TPR" evidence="3">
    <location>
        <begin position="59"/>
        <end position="92"/>
    </location>
</feature>
<sequence>MTKLYSLLFIIFLTSNLVFAQETPPNDYFVKGEVYAKMGKFPEAIMAYEVAIAKDPKNAKYTYAIAMAYLKSKKKKEATEYFNKTVEIDFNNLDAHLKLALLAKDAKNYDSAVEHLDAAFKVSTDPDRQIAYKTRIINLLDKTGNYKEAGPHLEDAKSVQPQNSYILYMDAKYHNYITKNHEMAKASMQTAINMMEEEKGKAHDHYYYELGFAHHSLEEYENAYSAFNQVTNNKIKNKASSMSPEYQYQLALCKYQMYELEESEKTLEAVIKMNKAYEPAYDLLIELKENTLDRREVVTLLEHKVSIQIENTQKVKILADLIDLEIKFGDIANAKKHIKEFEQCDIPLPDVKFMEAIIAYKEEKYDDALEKLNTLKNSNSPKIKYKSNFLMGMIQINEKKYEEAKTTFSSNFPAEFNIAAKDYLKWIKKENSLAKKN</sequence>
<evidence type="ECO:0000313" key="5">
    <source>
        <dbReference type="EMBL" id="OHX68165.1"/>
    </source>
</evidence>
<dbReference type="RefSeq" id="WP_044223366.1">
    <property type="nucleotide sequence ID" value="NZ_JRYR02000001.1"/>
</dbReference>
<dbReference type="PROSITE" id="PS50005">
    <property type="entry name" value="TPR"/>
    <property type="match status" value="2"/>
</dbReference>
<feature type="chain" id="PRO_5010383182" evidence="4">
    <location>
        <begin position="21"/>
        <end position="437"/>
    </location>
</feature>
<comment type="caution">
    <text evidence="5">The sequence shown here is derived from an EMBL/GenBank/DDBJ whole genome shotgun (WGS) entry which is preliminary data.</text>
</comment>
<keyword evidence="2 3" id="KW-0802">TPR repeat</keyword>
<organism evidence="5 6">
    <name type="scientific">Flammeovirga pacifica</name>
    <dbReference type="NCBI Taxonomy" id="915059"/>
    <lineage>
        <taxon>Bacteria</taxon>
        <taxon>Pseudomonadati</taxon>
        <taxon>Bacteroidota</taxon>
        <taxon>Cytophagia</taxon>
        <taxon>Cytophagales</taxon>
        <taxon>Flammeovirgaceae</taxon>
        <taxon>Flammeovirga</taxon>
    </lineage>
</organism>
<accession>A0A1S1Z509</accession>
<evidence type="ECO:0000256" key="3">
    <source>
        <dbReference type="PROSITE-ProRule" id="PRU00339"/>
    </source>
</evidence>
<feature type="repeat" description="TPR" evidence="3">
    <location>
        <begin position="25"/>
        <end position="58"/>
    </location>
</feature>
<dbReference type="PANTHER" id="PTHR44943:SF8">
    <property type="entry name" value="TPR REPEAT-CONTAINING PROTEIN MJ0263"/>
    <property type="match status" value="1"/>
</dbReference>
<dbReference type="OrthoDB" id="974364at2"/>
<feature type="signal peptide" evidence="4">
    <location>
        <begin position="1"/>
        <end position="20"/>
    </location>
</feature>
<dbReference type="EMBL" id="JRYR02000001">
    <property type="protein sequence ID" value="OHX68165.1"/>
    <property type="molecule type" value="Genomic_DNA"/>
</dbReference>
<dbReference type="Proteomes" id="UP000179797">
    <property type="component" value="Unassembled WGS sequence"/>
</dbReference>
<keyword evidence="4" id="KW-0732">Signal</keyword>
<dbReference type="Pfam" id="PF13181">
    <property type="entry name" value="TPR_8"/>
    <property type="match status" value="1"/>
</dbReference>
<dbReference type="InterPro" id="IPR051685">
    <property type="entry name" value="Ycf3/AcsC/BcsC/TPR_MFPF"/>
</dbReference>